<dbReference type="OrthoDB" id="9802587at2"/>
<dbReference type="GO" id="GO:0004585">
    <property type="term" value="F:ornithine carbamoyltransferase activity"/>
    <property type="evidence" value="ECO:0007669"/>
    <property type="project" value="UniProtKB-UniRule"/>
</dbReference>
<evidence type="ECO:0000259" key="8">
    <source>
        <dbReference type="Pfam" id="PF02729"/>
    </source>
</evidence>
<dbReference type="GO" id="GO:0042450">
    <property type="term" value="P:L-arginine biosynthetic process via ornithine"/>
    <property type="evidence" value="ECO:0007669"/>
    <property type="project" value="UniProtKB-UniRule"/>
</dbReference>
<organism evidence="9 10">
    <name type="scientific">Anaerococcus nagyae</name>
    <dbReference type="NCBI Taxonomy" id="1755241"/>
    <lineage>
        <taxon>Bacteria</taxon>
        <taxon>Bacillati</taxon>
        <taxon>Bacillota</taxon>
        <taxon>Tissierellia</taxon>
        <taxon>Tissierellales</taxon>
        <taxon>Peptoniphilaceae</taxon>
        <taxon>Anaerococcus</taxon>
    </lineage>
</organism>
<evidence type="ECO:0000256" key="5">
    <source>
        <dbReference type="ARBA" id="ARBA00048772"/>
    </source>
</evidence>
<proteinExistence type="inferred from homology"/>
<comment type="similarity">
    <text evidence="2 6">Belongs to the aspartate/ornithine carbamoyltransferase superfamily. OTCase family.</text>
</comment>
<dbReference type="GO" id="GO:0016597">
    <property type="term" value="F:amino acid binding"/>
    <property type="evidence" value="ECO:0007669"/>
    <property type="project" value="InterPro"/>
</dbReference>
<comment type="caution">
    <text evidence="9">The sequence shown here is derived from an EMBL/GenBank/DDBJ whole genome shotgun (WGS) entry which is preliminary data.</text>
</comment>
<dbReference type="AlphaFoldDB" id="A0A3E2TGW3"/>
<dbReference type="PROSITE" id="PS00097">
    <property type="entry name" value="CARBAMOYLTRANSFERASE"/>
    <property type="match status" value="1"/>
</dbReference>
<feature type="binding site" evidence="6">
    <location>
        <begin position="57"/>
        <end position="60"/>
    </location>
    <ligand>
        <name>carbamoyl phosphate</name>
        <dbReference type="ChEBI" id="CHEBI:58228"/>
    </ligand>
</feature>
<evidence type="ECO:0000256" key="2">
    <source>
        <dbReference type="ARBA" id="ARBA00007805"/>
    </source>
</evidence>
<gene>
    <name evidence="9" type="primary">argF</name>
    <name evidence="9" type="ORF">DXA39_06755</name>
</gene>
<accession>A0A3E2TGW3</accession>
<keyword evidence="6" id="KW-0963">Cytoplasm</keyword>
<feature type="domain" description="Aspartate/ornithine carbamoyltransferase Asp/Orn-binding" evidence="7">
    <location>
        <begin position="155"/>
        <end position="332"/>
    </location>
</feature>
<evidence type="ECO:0000256" key="3">
    <source>
        <dbReference type="ARBA" id="ARBA00013007"/>
    </source>
</evidence>
<dbReference type="GO" id="GO:0005737">
    <property type="term" value="C:cytoplasm"/>
    <property type="evidence" value="ECO:0007669"/>
    <property type="project" value="UniProtKB-SubCell"/>
</dbReference>
<dbReference type="InterPro" id="IPR002292">
    <property type="entry name" value="Orn/put_carbamltrans"/>
</dbReference>
<feature type="binding site" evidence="6">
    <location>
        <position position="108"/>
    </location>
    <ligand>
        <name>carbamoyl phosphate</name>
        <dbReference type="ChEBI" id="CHEBI:58228"/>
    </ligand>
</feature>
<dbReference type="EC" id="2.1.3.3" evidence="3 6"/>
<feature type="binding site" evidence="6">
    <location>
        <begin position="235"/>
        <end position="236"/>
    </location>
    <ligand>
        <name>L-ornithine</name>
        <dbReference type="ChEBI" id="CHEBI:46911"/>
    </ligand>
</feature>
<feature type="binding site" evidence="6">
    <location>
        <position position="231"/>
    </location>
    <ligand>
        <name>L-ornithine</name>
        <dbReference type="ChEBI" id="CHEBI:46911"/>
    </ligand>
</feature>
<dbReference type="InterPro" id="IPR024904">
    <property type="entry name" value="OTCase_ArgI"/>
</dbReference>
<comment type="function">
    <text evidence="1">Reversibly catalyzes the transfer of the carbamoyl group from carbamoyl phosphate (CP) to the N(epsilon) atom of ornithine (ORN) to produce L-citrulline.</text>
</comment>
<comment type="catalytic activity">
    <reaction evidence="5 6">
        <text>carbamoyl phosphate + L-ornithine = L-citrulline + phosphate + H(+)</text>
        <dbReference type="Rhea" id="RHEA:19513"/>
        <dbReference type="ChEBI" id="CHEBI:15378"/>
        <dbReference type="ChEBI" id="CHEBI:43474"/>
        <dbReference type="ChEBI" id="CHEBI:46911"/>
        <dbReference type="ChEBI" id="CHEBI:57743"/>
        <dbReference type="ChEBI" id="CHEBI:58228"/>
        <dbReference type="EC" id="2.1.3.3"/>
    </reaction>
</comment>
<evidence type="ECO:0000256" key="6">
    <source>
        <dbReference type="HAMAP-Rule" id="MF_01109"/>
    </source>
</evidence>
<dbReference type="NCBIfam" id="TIGR00658">
    <property type="entry name" value="orni_carb_tr"/>
    <property type="match status" value="1"/>
</dbReference>
<feature type="domain" description="Aspartate/ornithine carbamoyltransferase carbamoyl-P binding" evidence="8">
    <location>
        <begin position="8"/>
        <end position="148"/>
    </location>
</feature>
<feature type="binding site" evidence="6">
    <location>
        <begin position="272"/>
        <end position="273"/>
    </location>
    <ligand>
        <name>carbamoyl phosphate</name>
        <dbReference type="ChEBI" id="CHEBI:58228"/>
    </ligand>
</feature>
<dbReference type="FunFam" id="3.40.50.1370:FF:000008">
    <property type="entry name" value="Ornithine carbamoyltransferase"/>
    <property type="match status" value="1"/>
</dbReference>
<dbReference type="RefSeq" id="WP_117521950.1">
    <property type="nucleotide sequence ID" value="NZ_QVEU01000005.1"/>
</dbReference>
<dbReference type="InterPro" id="IPR006130">
    <property type="entry name" value="Asp/Orn_carbamoylTrfase"/>
</dbReference>
<sequence length="335" mass="38268">MGINLRGRSVLKIVDFSEEEILYLLDLAEEFKRLKLTGTDHKYLTGKNIVLLFEKTSTRTRSSFEVAGFDLGMGVTFLNKSDSQMSKKESIEDTARVLGRYYDAIEYRGFGQEIVEEISKYAGVPVYNGLTDQWHPTQMLADMLTIRENFGKIHGLNFVYMGDARNNMANSLAVTCAKLGVNFTALAPKDLWPEKEVIDLAKDFSRNHHTEVNFSEEIEDTVKNADIIYTDTWVSMGEAPEVWDARIRKLYPYQVNQKIMNMTNDDAIFMHCLPAFHDTNTEIGRDVAERFKGEFDLSNGMEVTDEVFRSGKAKSIDQVENRIHTIKAMMYATLK</sequence>
<dbReference type="PRINTS" id="PR00100">
    <property type="entry name" value="AOTCASE"/>
</dbReference>
<keyword evidence="10" id="KW-1185">Reference proteome</keyword>
<dbReference type="InterPro" id="IPR006131">
    <property type="entry name" value="Asp_carbamoyltransf_Asp/Orn-bd"/>
</dbReference>
<evidence type="ECO:0000256" key="1">
    <source>
        <dbReference type="ARBA" id="ARBA00003822"/>
    </source>
</evidence>
<dbReference type="HAMAP" id="MF_01109">
    <property type="entry name" value="OTCase"/>
    <property type="match status" value="1"/>
</dbReference>
<dbReference type="GO" id="GO:0019240">
    <property type="term" value="P:citrulline biosynthetic process"/>
    <property type="evidence" value="ECO:0007669"/>
    <property type="project" value="TreeGrafter"/>
</dbReference>
<dbReference type="Pfam" id="PF00185">
    <property type="entry name" value="OTCace"/>
    <property type="match status" value="1"/>
</dbReference>
<comment type="subcellular location">
    <subcellularLocation>
        <location evidence="6">Cytoplasm</location>
    </subcellularLocation>
</comment>
<feature type="binding site" evidence="6">
    <location>
        <begin position="135"/>
        <end position="138"/>
    </location>
    <ligand>
        <name>carbamoyl phosphate</name>
        <dbReference type="ChEBI" id="CHEBI:58228"/>
    </ligand>
</feature>
<evidence type="ECO:0000313" key="9">
    <source>
        <dbReference type="EMBL" id="RGB75500.1"/>
    </source>
</evidence>
<keyword evidence="4 6" id="KW-0808">Transferase</keyword>
<reference evidence="9 10" key="1">
    <citation type="submission" date="2018-08" db="EMBL/GenBank/DDBJ databases">
        <title>A genome reference for cultivated species of the human gut microbiota.</title>
        <authorList>
            <person name="Zou Y."/>
            <person name="Xue W."/>
            <person name="Luo G."/>
        </authorList>
    </citation>
    <scope>NUCLEOTIDE SEQUENCE [LARGE SCALE GENOMIC DNA]</scope>
    <source>
        <strain evidence="9 10">OF01-3</strain>
    </source>
</reference>
<evidence type="ECO:0000259" key="7">
    <source>
        <dbReference type="Pfam" id="PF00185"/>
    </source>
</evidence>
<feature type="binding site" evidence="6">
    <location>
        <position position="322"/>
    </location>
    <ligand>
        <name>carbamoyl phosphate</name>
        <dbReference type="ChEBI" id="CHEBI:58228"/>
    </ligand>
</feature>
<protein>
    <recommendedName>
        <fullName evidence="3 6">Ornithine carbamoyltransferase</fullName>
        <shortName evidence="6">OTCase</shortName>
        <ecNumber evidence="3 6">2.1.3.3</ecNumber>
    </recommendedName>
</protein>
<dbReference type="Proteomes" id="UP000261011">
    <property type="component" value="Unassembled WGS sequence"/>
</dbReference>
<dbReference type="EMBL" id="QVEU01000005">
    <property type="protein sequence ID" value="RGB75500.1"/>
    <property type="molecule type" value="Genomic_DNA"/>
</dbReference>
<name>A0A3E2TGW3_9FIRM</name>
<evidence type="ECO:0000313" key="10">
    <source>
        <dbReference type="Proteomes" id="UP000261011"/>
    </source>
</evidence>
<dbReference type="PANTHER" id="PTHR45753">
    <property type="entry name" value="ORNITHINE CARBAMOYLTRANSFERASE, MITOCHONDRIAL"/>
    <property type="match status" value="1"/>
</dbReference>
<feature type="binding site" evidence="6">
    <location>
        <position position="167"/>
    </location>
    <ligand>
        <name>L-ornithine</name>
        <dbReference type="ChEBI" id="CHEBI:46911"/>
    </ligand>
</feature>
<dbReference type="PRINTS" id="PR00102">
    <property type="entry name" value="OTCASE"/>
</dbReference>
<dbReference type="Gene3D" id="3.40.50.1370">
    <property type="entry name" value="Aspartate/ornithine carbamoyltransferase"/>
    <property type="match status" value="2"/>
</dbReference>
<dbReference type="InterPro" id="IPR036901">
    <property type="entry name" value="Asp/Orn_carbamoylTrfase_sf"/>
</dbReference>
<dbReference type="SUPFAM" id="SSF53671">
    <property type="entry name" value="Aspartate/ornithine carbamoyltransferase"/>
    <property type="match status" value="1"/>
</dbReference>
<dbReference type="InterPro" id="IPR006132">
    <property type="entry name" value="Asp/Orn_carbamoyltranf_P-bd"/>
</dbReference>
<evidence type="ECO:0000256" key="4">
    <source>
        <dbReference type="ARBA" id="ARBA00022679"/>
    </source>
</evidence>
<dbReference type="PANTHER" id="PTHR45753:SF2">
    <property type="entry name" value="ORNITHINE CARBAMOYLTRANSFERASE"/>
    <property type="match status" value="1"/>
</dbReference>
<dbReference type="Pfam" id="PF02729">
    <property type="entry name" value="OTCace_N"/>
    <property type="match status" value="1"/>
</dbReference>
<feature type="binding site" evidence="6">
    <location>
        <position position="84"/>
    </location>
    <ligand>
        <name>carbamoyl phosphate</name>
        <dbReference type="ChEBI" id="CHEBI:58228"/>
    </ligand>
</feature>